<evidence type="ECO:0000256" key="2">
    <source>
        <dbReference type="RuleBase" id="RU364082"/>
    </source>
</evidence>
<sequence>MKVLITGAGGQLGTDLTVLLQRNPERYQVFPLTRSELDITKQEQVEKTLQTIRPDIVIHCAAYTNVDQAEIDSDQAYKVNALATRFLATAVEQNQAKLVYLSTDYVFDGIKNKPYHEDDIPNPLNIYGQTKLAGEKFVQSISTRYFIVRTSWVYGQHGPNFVKTMLSLAQNHQELDVVNDQVGSPTYSVDLAQFLQILIKTDYYGIFHATNSGQCSWYEFAKAIFEESGADISVNPCKTTEFPRPAHRPALSVLEHRAIRLHALSDLRPWREALRDYLSPANQSKQ</sequence>
<protein>
    <recommendedName>
        <fullName evidence="2">dTDP-4-dehydrorhamnose reductase</fullName>
        <ecNumber evidence="2">1.1.1.133</ecNumber>
    </recommendedName>
</protein>
<dbReference type="EC" id="1.1.1.133" evidence="2"/>
<comment type="pathway">
    <text evidence="2">Carbohydrate biosynthesis; dTDP-L-rhamnose biosynthesis.</text>
</comment>
<proteinExistence type="inferred from homology"/>
<feature type="domain" description="RmlD-like substrate binding" evidence="3">
    <location>
        <begin position="1"/>
        <end position="280"/>
    </location>
</feature>
<dbReference type="PANTHER" id="PTHR10491:SF4">
    <property type="entry name" value="METHIONINE ADENOSYLTRANSFERASE 2 SUBUNIT BETA"/>
    <property type="match status" value="1"/>
</dbReference>
<evidence type="ECO:0000256" key="1">
    <source>
        <dbReference type="ARBA" id="ARBA00010944"/>
    </source>
</evidence>
<accession>A0A2U3LV51</accession>
<dbReference type="OrthoDB" id="9803892at2"/>
<evidence type="ECO:0000313" key="4">
    <source>
        <dbReference type="EMBL" id="SPF55823.1"/>
    </source>
</evidence>
<dbReference type="CDD" id="cd05254">
    <property type="entry name" value="dTDP_HR_like_SDR_e"/>
    <property type="match status" value="1"/>
</dbReference>
<reference evidence="5" key="1">
    <citation type="submission" date="2018-02" db="EMBL/GenBank/DDBJ databases">
        <authorList>
            <person name="Hausmann B."/>
        </authorList>
    </citation>
    <scope>NUCLEOTIDE SEQUENCE [LARGE SCALE GENOMIC DNA]</scope>
    <source>
        <strain evidence="5">Peat soil MAG SbF1</strain>
    </source>
</reference>
<dbReference type="InterPro" id="IPR005913">
    <property type="entry name" value="dTDP_dehydrorham_reduct"/>
</dbReference>
<dbReference type="AlphaFoldDB" id="A0A2U3LV51"/>
<evidence type="ECO:0000313" key="5">
    <source>
        <dbReference type="Proteomes" id="UP000238916"/>
    </source>
</evidence>
<comment type="function">
    <text evidence="2">Catalyzes the reduction of dTDP-6-deoxy-L-lyxo-4-hexulose to yield dTDP-L-rhamnose.</text>
</comment>
<dbReference type="GO" id="GO:0008831">
    <property type="term" value="F:dTDP-4-dehydrorhamnose reductase activity"/>
    <property type="evidence" value="ECO:0007669"/>
    <property type="project" value="UniProtKB-EC"/>
</dbReference>
<dbReference type="NCBIfam" id="TIGR01214">
    <property type="entry name" value="rmlD"/>
    <property type="match status" value="1"/>
</dbReference>
<dbReference type="PANTHER" id="PTHR10491">
    <property type="entry name" value="DTDP-4-DEHYDRORHAMNOSE REDUCTASE"/>
    <property type="match status" value="1"/>
</dbReference>
<gene>
    <name evidence="4" type="primary">spsK</name>
    <name evidence="4" type="ORF">SBF1_870006</name>
</gene>
<keyword evidence="2" id="KW-0521">NADP</keyword>
<dbReference type="SUPFAM" id="SSF51735">
    <property type="entry name" value="NAD(P)-binding Rossmann-fold domains"/>
    <property type="match status" value="1"/>
</dbReference>
<dbReference type="UniPathway" id="UPA00124"/>
<dbReference type="FunFam" id="3.40.50.720:FF:000159">
    <property type="entry name" value="dTDP-4-dehydrorhamnose reductase"/>
    <property type="match status" value="1"/>
</dbReference>
<dbReference type="InterPro" id="IPR029903">
    <property type="entry name" value="RmlD-like-bd"/>
</dbReference>
<dbReference type="Gene3D" id="3.40.50.720">
    <property type="entry name" value="NAD(P)-binding Rossmann-like Domain"/>
    <property type="match status" value="1"/>
</dbReference>
<keyword evidence="2" id="KW-0560">Oxidoreductase</keyword>
<dbReference type="Pfam" id="PF04321">
    <property type="entry name" value="RmlD_sub_bind"/>
    <property type="match status" value="1"/>
</dbReference>
<dbReference type="EMBL" id="OMOF01000856">
    <property type="protein sequence ID" value="SPF55823.1"/>
    <property type="molecule type" value="Genomic_DNA"/>
</dbReference>
<evidence type="ECO:0000259" key="3">
    <source>
        <dbReference type="Pfam" id="PF04321"/>
    </source>
</evidence>
<dbReference type="Proteomes" id="UP000238916">
    <property type="component" value="Unassembled WGS sequence"/>
</dbReference>
<dbReference type="GO" id="GO:0019305">
    <property type="term" value="P:dTDP-rhamnose biosynthetic process"/>
    <property type="evidence" value="ECO:0007669"/>
    <property type="project" value="UniProtKB-UniPathway"/>
</dbReference>
<dbReference type="GO" id="GO:0005829">
    <property type="term" value="C:cytosol"/>
    <property type="evidence" value="ECO:0007669"/>
    <property type="project" value="TreeGrafter"/>
</dbReference>
<dbReference type="Gene3D" id="3.90.25.10">
    <property type="entry name" value="UDP-galactose 4-epimerase, domain 1"/>
    <property type="match status" value="1"/>
</dbReference>
<comment type="similarity">
    <text evidence="1 2">Belongs to the dTDP-4-dehydrorhamnose reductase family.</text>
</comment>
<name>A0A2U3LV51_9FIRM</name>
<organism evidence="4 5">
    <name type="scientific">Candidatus Desulfosporosinus infrequens</name>
    <dbReference type="NCBI Taxonomy" id="2043169"/>
    <lineage>
        <taxon>Bacteria</taxon>
        <taxon>Bacillati</taxon>
        <taxon>Bacillota</taxon>
        <taxon>Clostridia</taxon>
        <taxon>Eubacteriales</taxon>
        <taxon>Desulfitobacteriaceae</taxon>
        <taxon>Desulfosporosinus</taxon>
    </lineage>
</organism>
<dbReference type="InterPro" id="IPR036291">
    <property type="entry name" value="NAD(P)-bd_dom_sf"/>
</dbReference>